<evidence type="ECO:0000256" key="1">
    <source>
        <dbReference type="SAM" id="MobiDB-lite"/>
    </source>
</evidence>
<proteinExistence type="predicted"/>
<feature type="compositionally biased region" description="Basic and acidic residues" evidence="1">
    <location>
        <begin position="55"/>
        <end position="65"/>
    </location>
</feature>
<feature type="region of interest" description="Disordered" evidence="1">
    <location>
        <begin position="46"/>
        <end position="65"/>
    </location>
</feature>
<evidence type="ECO:0000313" key="2">
    <source>
        <dbReference type="EMBL" id="KAK6639835.1"/>
    </source>
</evidence>
<dbReference type="EMBL" id="JAWJWE010000003">
    <property type="protein sequence ID" value="KAK6639835.1"/>
    <property type="molecule type" value="Genomic_DNA"/>
</dbReference>
<name>A0AAN8P6L3_POLSC</name>
<gene>
    <name evidence="2" type="ORF">RUM43_008110</name>
</gene>
<comment type="caution">
    <text evidence="2">The sequence shown here is derived from an EMBL/GenBank/DDBJ whole genome shotgun (WGS) entry which is preliminary data.</text>
</comment>
<reference evidence="2 3" key="1">
    <citation type="submission" date="2023-10" db="EMBL/GenBank/DDBJ databases">
        <title>Genomes of two closely related lineages of the louse Polyplax serrata with different host specificities.</title>
        <authorList>
            <person name="Martinu J."/>
            <person name="Tarabai H."/>
            <person name="Stefka J."/>
            <person name="Hypsa V."/>
        </authorList>
    </citation>
    <scope>NUCLEOTIDE SEQUENCE [LARGE SCALE GENOMIC DNA]</scope>
    <source>
        <strain evidence="2">HR10_N</strain>
    </source>
</reference>
<dbReference type="Proteomes" id="UP001372834">
    <property type="component" value="Unassembled WGS sequence"/>
</dbReference>
<sequence>MASKYLIFDMEELQKKAKMTRKEDSYRNRSQIFNLSGTGWTEWYDRSRKQKKRRREEEEVKESLK</sequence>
<accession>A0AAN8P6L3</accession>
<protein>
    <submittedName>
        <fullName evidence="2">Uncharacterized protein</fullName>
    </submittedName>
</protein>
<dbReference type="AlphaFoldDB" id="A0AAN8P6L3"/>
<organism evidence="2 3">
    <name type="scientific">Polyplax serrata</name>
    <name type="common">Common mouse louse</name>
    <dbReference type="NCBI Taxonomy" id="468196"/>
    <lineage>
        <taxon>Eukaryota</taxon>
        <taxon>Metazoa</taxon>
        <taxon>Ecdysozoa</taxon>
        <taxon>Arthropoda</taxon>
        <taxon>Hexapoda</taxon>
        <taxon>Insecta</taxon>
        <taxon>Pterygota</taxon>
        <taxon>Neoptera</taxon>
        <taxon>Paraneoptera</taxon>
        <taxon>Psocodea</taxon>
        <taxon>Troctomorpha</taxon>
        <taxon>Phthiraptera</taxon>
        <taxon>Anoplura</taxon>
        <taxon>Polyplacidae</taxon>
        <taxon>Polyplax</taxon>
    </lineage>
</organism>
<evidence type="ECO:0000313" key="3">
    <source>
        <dbReference type="Proteomes" id="UP001372834"/>
    </source>
</evidence>